<comment type="caution">
    <text evidence="4">The sequence shown here is derived from an EMBL/GenBank/DDBJ whole genome shotgun (WGS) entry which is preliminary data.</text>
</comment>
<keyword evidence="3" id="KW-0812">Transmembrane</keyword>
<dbReference type="Proteomes" id="UP001426770">
    <property type="component" value="Unassembled WGS sequence"/>
</dbReference>
<organism evidence="4 5">
    <name type="scientific">Demequina sediminis</name>
    <dbReference type="NCBI Taxonomy" id="1930058"/>
    <lineage>
        <taxon>Bacteria</taxon>
        <taxon>Bacillati</taxon>
        <taxon>Actinomycetota</taxon>
        <taxon>Actinomycetes</taxon>
        <taxon>Micrococcales</taxon>
        <taxon>Demequinaceae</taxon>
        <taxon>Demequina</taxon>
    </lineage>
</organism>
<protein>
    <submittedName>
        <fullName evidence="4">Uncharacterized protein</fullName>
    </submittedName>
</protein>
<keyword evidence="3" id="KW-1133">Transmembrane helix</keyword>
<name>A0ABP9WI08_9MICO</name>
<evidence type="ECO:0000256" key="1">
    <source>
        <dbReference type="SAM" id="Coils"/>
    </source>
</evidence>
<reference evidence="4 5" key="1">
    <citation type="submission" date="2024-02" db="EMBL/GenBank/DDBJ databases">
        <title>Lysinimicrobium sediminis NBRC 112286.</title>
        <authorList>
            <person name="Ichikawa N."/>
            <person name="Katano-Makiyama Y."/>
            <person name="Hidaka K."/>
        </authorList>
    </citation>
    <scope>NUCLEOTIDE SEQUENCE [LARGE SCALE GENOMIC DNA]</scope>
    <source>
        <strain evidence="4 5">NBRC 112286</strain>
    </source>
</reference>
<gene>
    <name evidence="4" type="ORF">Lsed01_01144</name>
</gene>
<dbReference type="RefSeq" id="WP_286216297.1">
    <property type="nucleotide sequence ID" value="NZ_AP027736.1"/>
</dbReference>
<accession>A0ABP9WI08</accession>
<feature type="region of interest" description="Disordered" evidence="2">
    <location>
        <begin position="1"/>
        <end position="20"/>
    </location>
</feature>
<evidence type="ECO:0000256" key="3">
    <source>
        <dbReference type="SAM" id="Phobius"/>
    </source>
</evidence>
<evidence type="ECO:0000256" key="2">
    <source>
        <dbReference type="SAM" id="MobiDB-lite"/>
    </source>
</evidence>
<feature type="coiled-coil region" evidence="1">
    <location>
        <begin position="59"/>
        <end position="110"/>
    </location>
</feature>
<dbReference type="EMBL" id="BAABRR010000005">
    <property type="protein sequence ID" value="GAA5518711.1"/>
    <property type="molecule type" value="Genomic_DNA"/>
</dbReference>
<keyword evidence="5" id="KW-1185">Reference proteome</keyword>
<feature type="compositionally biased region" description="Pro residues" evidence="2">
    <location>
        <begin position="7"/>
        <end position="20"/>
    </location>
</feature>
<evidence type="ECO:0000313" key="5">
    <source>
        <dbReference type="Proteomes" id="UP001426770"/>
    </source>
</evidence>
<feature type="transmembrane region" description="Helical" evidence="3">
    <location>
        <begin position="36"/>
        <end position="58"/>
    </location>
</feature>
<evidence type="ECO:0000313" key="4">
    <source>
        <dbReference type="EMBL" id="GAA5518711.1"/>
    </source>
</evidence>
<keyword evidence="1" id="KW-0175">Coiled coil</keyword>
<sequence length="179" mass="19207">MSDPVAPWAPEPVPAEPPLPSAVAPSRARSRRGLTVALVLSLVGVVGLAVALTMLALARSSWEAQNAQLRERVEALTDEASVLNARVAELEEASAQLATLKEEYSAAVNQGAQGTESVVELESIVDGYQECVTAQTEHFEVLRYADRYVASSIVESEASILDFCTEVSAAYVEFRARND</sequence>
<keyword evidence="3" id="KW-0472">Membrane</keyword>
<proteinExistence type="predicted"/>